<accession>A0AAV3ZQF0</accession>
<protein>
    <submittedName>
        <fullName evidence="2">Uncharacterized protein</fullName>
    </submittedName>
</protein>
<gene>
    <name evidence="2" type="ORF">PoB_002321700</name>
</gene>
<feature type="region of interest" description="Disordered" evidence="1">
    <location>
        <begin position="1"/>
        <end position="78"/>
    </location>
</feature>
<sequence>MMEEGEEEARRAKTNRKRRRMTRRRIRNKGKKYARRCGRMREKGGRKKRGEMKDPRQGDLKLSGPLSSQSTGVRAQTCNRKVPVDLRMDLLSTVPLAPPWRRRKNRLQRKKRQG</sequence>
<proteinExistence type="predicted"/>
<dbReference type="AlphaFoldDB" id="A0AAV3ZQF0"/>
<name>A0AAV3ZQF0_9GAST</name>
<reference evidence="2 3" key="1">
    <citation type="journal article" date="2021" name="Elife">
        <title>Chloroplast acquisition without the gene transfer in kleptoplastic sea slugs, Plakobranchus ocellatus.</title>
        <authorList>
            <person name="Maeda T."/>
            <person name="Takahashi S."/>
            <person name="Yoshida T."/>
            <person name="Shimamura S."/>
            <person name="Takaki Y."/>
            <person name="Nagai Y."/>
            <person name="Toyoda A."/>
            <person name="Suzuki Y."/>
            <person name="Arimoto A."/>
            <person name="Ishii H."/>
            <person name="Satoh N."/>
            <person name="Nishiyama T."/>
            <person name="Hasebe M."/>
            <person name="Maruyama T."/>
            <person name="Minagawa J."/>
            <person name="Obokata J."/>
            <person name="Shigenobu S."/>
        </authorList>
    </citation>
    <scope>NUCLEOTIDE SEQUENCE [LARGE SCALE GENOMIC DNA]</scope>
</reference>
<evidence type="ECO:0000313" key="2">
    <source>
        <dbReference type="EMBL" id="GFN96711.1"/>
    </source>
</evidence>
<organism evidence="2 3">
    <name type="scientific">Plakobranchus ocellatus</name>
    <dbReference type="NCBI Taxonomy" id="259542"/>
    <lineage>
        <taxon>Eukaryota</taxon>
        <taxon>Metazoa</taxon>
        <taxon>Spiralia</taxon>
        <taxon>Lophotrochozoa</taxon>
        <taxon>Mollusca</taxon>
        <taxon>Gastropoda</taxon>
        <taxon>Heterobranchia</taxon>
        <taxon>Euthyneura</taxon>
        <taxon>Panpulmonata</taxon>
        <taxon>Sacoglossa</taxon>
        <taxon>Placobranchoidea</taxon>
        <taxon>Plakobranchidae</taxon>
        <taxon>Plakobranchus</taxon>
    </lineage>
</organism>
<dbReference type="EMBL" id="BLXT01002699">
    <property type="protein sequence ID" value="GFN96711.1"/>
    <property type="molecule type" value="Genomic_DNA"/>
</dbReference>
<comment type="caution">
    <text evidence="2">The sequence shown here is derived from an EMBL/GenBank/DDBJ whole genome shotgun (WGS) entry which is preliminary data.</text>
</comment>
<evidence type="ECO:0000313" key="3">
    <source>
        <dbReference type="Proteomes" id="UP000735302"/>
    </source>
</evidence>
<evidence type="ECO:0000256" key="1">
    <source>
        <dbReference type="SAM" id="MobiDB-lite"/>
    </source>
</evidence>
<dbReference type="Proteomes" id="UP000735302">
    <property type="component" value="Unassembled WGS sequence"/>
</dbReference>
<feature type="compositionally biased region" description="Polar residues" evidence="1">
    <location>
        <begin position="65"/>
        <end position="78"/>
    </location>
</feature>
<feature type="compositionally biased region" description="Basic residues" evidence="1">
    <location>
        <begin position="12"/>
        <end position="50"/>
    </location>
</feature>
<keyword evidence="3" id="KW-1185">Reference proteome</keyword>